<dbReference type="CDD" id="cd22362">
    <property type="entry name" value="TnsA_endonuclease-like"/>
    <property type="match status" value="1"/>
</dbReference>
<reference evidence="3" key="1">
    <citation type="submission" date="2020-05" db="EMBL/GenBank/DDBJ databases">
        <authorList>
            <person name="Brown S."/>
            <person name="Huntemann M."/>
            <person name="Clum A."/>
            <person name="Spunde A."/>
            <person name="Palaniappan K."/>
            <person name="Ritter S."/>
            <person name="Mikhailova N."/>
            <person name="Chen I.-M."/>
            <person name="Stamatis D."/>
            <person name="Reddy T."/>
            <person name="O'Malley R."/>
            <person name="Daum C."/>
            <person name="Shapiro N."/>
            <person name="Ivanova N."/>
            <person name="Kyrpides N."/>
            <person name="Woyke T."/>
        </authorList>
    </citation>
    <scope>NUCLEOTIDE SEQUENCE</scope>
    <source>
        <strain evidence="3">DJ080</strain>
    </source>
</reference>
<comment type="caution">
    <text evidence="3">The sequence shown here is derived from an EMBL/GenBank/DDBJ whole genome shotgun (WGS) entry which is preliminary data.</text>
</comment>
<evidence type="ECO:0000259" key="2">
    <source>
        <dbReference type="Pfam" id="PF08722"/>
    </source>
</evidence>
<name>A0AAX0BB48_CLOBE</name>
<dbReference type="Gene3D" id="1.10.10.10">
    <property type="entry name" value="Winged helix-like DNA-binding domain superfamily/Winged helix DNA-binding domain"/>
    <property type="match status" value="1"/>
</dbReference>
<dbReference type="EMBL" id="JABSWW010000002">
    <property type="protein sequence ID" value="NRT92356.1"/>
    <property type="molecule type" value="Genomic_DNA"/>
</dbReference>
<dbReference type="Pfam" id="PF08722">
    <property type="entry name" value="Tn7_TnsA-like_N"/>
    <property type="match status" value="1"/>
</dbReference>
<dbReference type="InterPro" id="IPR011856">
    <property type="entry name" value="tRNA_endonuc-like_dom_sf"/>
</dbReference>
<dbReference type="SUPFAM" id="SSF52980">
    <property type="entry name" value="Restriction endonuclease-like"/>
    <property type="match status" value="1"/>
</dbReference>
<evidence type="ECO:0000259" key="1">
    <source>
        <dbReference type="Pfam" id="PF08721"/>
    </source>
</evidence>
<proteinExistence type="predicted"/>
<evidence type="ECO:0008006" key="5">
    <source>
        <dbReference type="Google" id="ProtNLM"/>
    </source>
</evidence>
<dbReference type="AlphaFoldDB" id="A0AAX0BB48"/>
<dbReference type="Pfam" id="PF08721">
    <property type="entry name" value="Tn7_Tnp_TnsA_C"/>
    <property type="match status" value="1"/>
</dbReference>
<accession>A0AAX0BB48</accession>
<feature type="domain" description="TnsA endonuclease C-terminal" evidence="1">
    <location>
        <begin position="171"/>
        <end position="253"/>
    </location>
</feature>
<evidence type="ECO:0000313" key="3">
    <source>
        <dbReference type="EMBL" id="NRT92356.1"/>
    </source>
</evidence>
<dbReference type="InterPro" id="IPR014833">
    <property type="entry name" value="TnsA_N"/>
</dbReference>
<dbReference type="GO" id="GO:0003676">
    <property type="term" value="F:nucleic acid binding"/>
    <property type="evidence" value="ECO:0007669"/>
    <property type="project" value="InterPro"/>
</dbReference>
<protein>
    <recommendedName>
        <fullName evidence="5">Transposon Tn7 transposition protein TnsA</fullName>
    </recommendedName>
</protein>
<sequence>MSKRNNNWSKQKLERYLKEGRGKGDFASYKPWLTVQDFPSTGRASRILGNKTKRVHHFFSDLETQCFYLWDWDQKVIDIKEHYPLLNLYDVVDVEDINVNAFKDKYTNEPYVLTTTFLVLVRNSDGGSACFARSVKYKLGLEKSTTMEKLELERRYWKAQGVDWAIITEDDIPKEKAKNIQWFHGVFNEYKNYDIDEKSMIRLCGEFLDYANSSDLSIRKLAKDFEMKNSLKEGTGIFIFKYLLAARVIEINMNNSIDLNLTFSEITK</sequence>
<dbReference type="Proteomes" id="UP001193748">
    <property type="component" value="Unassembled WGS sequence"/>
</dbReference>
<dbReference type="InterPro" id="IPR036388">
    <property type="entry name" value="WH-like_DNA-bd_sf"/>
</dbReference>
<dbReference type="RefSeq" id="WP_173712502.1">
    <property type="nucleotide sequence ID" value="NZ_JABSWW010000002.1"/>
</dbReference>
<evidence type="ECO:0000313" key="4">
    <source>
        <dbReference type="Proteomes" id="UP001193748"/>
    </source>
</evidence>
<reference evidence="3" key="2">
    <citation type="journal article" date="2022" name="Nat. Biotechnol.">
        <title>Carbon-negative production of acetone and isopropanol by gas fermentation at industrial pilot scale.</title>
        <authorList>
            <person name="Liew F.E."/>
            <person name="Nogle R."/>
            <person name="Abdalla T."/>
            <person name="Rasor B.J."/>
            <person name="Canter C."/>
            <person name="Jensen R.O."/>
            <person name="Wang L."/>
            <person name="Strutz J."/>
            <person name="Chirania P."/>
            <person name="De Tissera S."/>
            <person name="Mueller A.P."/>
            <person name="Ruan Z."/>
            <person name="Gao A."/>
            <person name="Tran L."/>
            <person name="Engle N.L."/>
            <person name="Bromley J.C."/>
            <person name="Daniell J."/>
            <person name="Conrado R."/>
            <person name="Tschaplinski T.J."/>
            <person name="Giannone R.J."/>
            <person name="Hettich R.L."/>
            <person name="Karim A.S."/>
            <person name="Simpson S.D."/>
            <person name="Brown S.D."/>
            <person name="Leang C."/>
            <person name="Jewett M.C."/>
            <person name="Kopke M."/>
        </authorList>
    </citation>
    <scope>NUCLEOTIDE SEQUENCE</scope>
    <source>
        <strain evidence="3">DJ080</strain>
    </source>
</reference>
<dbReference type="InterPro" id="IPR011335">
    <property type="entry name" value="Restrct_endonuc-II-like"/>
</dbReference>
<feature type="domain" description="TnsA endonuclease N-terminal" evidence="2">
    <location>
        <begin position="73"/>
        <end position="169"/>
    </location>
</feature>
<gene>
    <name evidence="3" type="ORF">B0H41_006177</name>
</gene>
<organism evidence="3 4">
    <name type="scientific">Clostridium beijerinckii</name>
    <name type="common">Clostridium MP</name>
    <dbReference type="NCBI Taxonomy" id="1520"/>
    <lineage>
        <taxon>Bacteria</taxon>
        <taxon>Bacillati</taxon>
        <taxon>Bacillota</taxon>
        <taxon>Clostridia</taxon>
        <taxon>Eubacteriales</taxon>
        <taxon>Clostridiaceae</taxon>
        <taxon>Clostridium</taxon>
    </lineage>
</organism>
<dbReference type="Gene3D" id="3.40.1350.10">
    <property type="match status" value="1"/>
</dbReference>
<dbReference type="InterPro" id="IPR014832">
    <property type="entry name" value="TnsA_C"/>
</dbReference>